<dbReference type="EMBL" id="JACAZI010000001">
    <property type="protein sequence ID" value="KAF7372675.1"/>
    <property type="molecule type" value="Genomic_DNA"/>
</dbReference>
<evidence type="ECO:0000313" key="5">
    <source>
        <dbReference type="Proteomes" id="UP000620124"/>
    </source>
</evidence>
<evidence type="ECO:0000256" key="2">
    <source>
        <dbReference type="SAM" id="MobiDB-lite"/>
    </source>
</evidence>
<evidence type="ECO:0000256" key="1">
    <source>
        <dbReference type="PROSITE-ProRule" id="PRU00042"/>
    </source>
</evidence>
<gene>
    <name evidence="4" type="ORF">MVEN_00130800</name>
</gene>
<reference evidence="4" key="1">
    <citation type="submission" date="2020-05" db="EMBL/GenBank/DDBJ databases">
        <title>Mycena genomes resolve the evolution of fungal bioluminescence.</title>
        <authorList>
            <person name="Tsai I.J."/>
        </authorList>
    </citation>
    <scope>NUCLEOTIDE SEQUENCE</scope>
    <source>
        <strain evidence="4">CCC161011</strain>
    </source>
</reference>
<dbReference type="AlphaFoldDB" id="A0A8H6Z4Z5"/>
<dbReference type="Proteomes" id="UP000620124">
    <property type="component" value="Unassembled WGS sequence"/>
</dbReference>
<proteinExistence type="predicted"/>
<dbReference type="GO" id="GO:0008270">
    <property type="term" value="F:zinc ion binding"/>
    <property type="evidence" value="ECO:0007669"/>
    <property type="project" value="UniProtKB-KW"/>
</dbReference>
<keyword evidence="1" id="KW-0862">Zinc</keyword>
<feature type="region of interest" description="Disordered" evidence="2">
    <location>
        <begin position="125"/>
        <end position="152"/>
    </location>
</feature>
<keyword evidence="1" id="KW-0863">Zinc-finger</keyword>
<feature type="domain" description="C2H2-type" evidence="3">
    <location>
        <begin position="267"/>
        <end position="295"/>
    </location>
</feature>
<keyword evidence="5" id="KW-1185">Reference proteome</keyword>
<keyword evidence="1" id="KW-0479">Metal-binding</keyword>
<sequence length="449" mass="50327">MSAFLKPIHPFFCAHDLVRAPGTQTYICPRCDNRVFDGTQDWHQREYHQAKAKNIKYPDGECINIDRTPPPGTFCRRCDKLYDNASAIRRHAENCNAISEQEIPIDPDEPAPGARPFANESLRGRTASFDPSQRDPLPASSPPILPIPSARDAAQQEADVKVDLKDYYLSPGPLTIVSHTAINLPACGLVIDSHHRVCMCIDCGIAVLPKRISAHVRSHGLKVDLAPAEVNLLLEEFGLITDFSHLPHPRDSPVPIFGLALSEKLYYFCNHCGHGYCSRAVLRSHRRSPRCNHPPDAVNVDIVGYAQAFTRGKYEAYFHVDPRKLQLRAHNDPSPAQLYKCSVRPLFDYSTMQIKGPQRDLDLNSFARSEDWFAVLEETGLTSAEVQEVIRGSTEDDGDLHDIKDLVIRYFADVQPMIKQHCAFGFQRLMANVGLNQHSLAAFNILTEV</sequence>
<dbReference type="InterPro" id="IPR013087">
    <property type="entry name" value="Znf_C2H2_type"/>
</dbReference>
<evidence type="ECO:0000313" key="4">
    <source>
        <dbReference type="EMBL" id="KAF7372675.1"/>
    </source>
</evidence>
<evidence type="ECO:0000259" key="3">
    <source>
        <dbReference type="PROSITE" id="PS50157"/>
    </source>
</evidence>
<dbReference type="OrthoDB" id="2507344at2759"/>
<name>A0A8H6Z4Z5_9AGAR</name>
<protein>
    <submittedName>
        <fullName evidence="4">C2H2-type domain-containing protein</fullName>
    </submittedName>
</protein>
<comment type="caution">
    <text evidence="4">The sequence shown here is derived from an EMBL/GenBank/DDBJ whole genome shotgun (WGS) entry which is preliminary data.</text>
</comment>
<organism evidence="4 5">
    <name type="scientific">Mycena venus</name>
    <dbReference type="NCBI Taxonomy" id="2733690"/>
    <lineage>
        <taxon>Eukaryota</taxon>
        <taxon>Fungi</taxon>
        <taxon>Dikarya</taxon>
        <taxon>Basidiomycota</taxon>
        <taxon>Agaricomycotina</taxon>
        <taxon>Agaricomycetes</taxon>
        <taxon>Agaricomycetidae</taxon>
        <taxon>Agaricales</taxon>
        <taxon>Marasmiineae</taxon>
        <taxon>Mycenaceae</taxon>
        <taxon>Mycena</taxon>
    </lineage>
</organism>
<dbReference type="PROSITE" id="PS50157">
    <property type="entry name" value="ZINC_FINGER_C2H2_2"/>
    <property type="match status" value="1"/>
</dbReference>
<accession>A0A8H6Z4Z5</accession>